<dbReference type="EMBL" id="CP112998">
    <property type="protein sequence ID" value="WAC14213.1"/>
    <property type="molecule type" value="Genomic_DNA"/>
</dbReference>
<evidence type="ECO:0000313" key="1">
    <source>
        <dbReference type="EMBL" id="WAC14213.1"/>
    </source>
</evidence>
<organism evidence="1 2">
    <name type="scientific">Dyadobacter pollutisoli</name>
    <dbReference type="NCBI Taxonomy" id="2910158"/>
    <lineage>
        <taxon>Bacteria</taxon>
        <taxon>Pseudomonadati</taxon>
        <taxon>Bacteroidota</taxon>
        <taxon>Cytophagia</taxon>
        <taxon>Cytophagales</taxon>
        <taxon>Spirosomataceae</taxon>
        <taxon>Dyadobacter</taxon>
    </lineage>
</organism>
<protein>
    <submittedName>
        <fullName evidence="1">Uncharacterized protein</fullName>
    </submittedName>
</protein>
<gene>
    <name evidence="1" type="ORF">ON006_09685</name>
</gene>
<proteinExistence type="predicted"/>
<keyword evidence="2" id="KW-1185">Reference proteome</keyword>
<dbReference type="AlphaFoldDB" id="A0A9E8NDY3"/>
<sequence>MKSLIPVLLTISITLTLKGYFSTNPFNANVTENISTPAENSLGEHSEAHKILVQFPQTFELQLVKTAIIPFEKSLDFANPHLLSDYPLGDVNWISREGLNTTFPPAKVQFFPSRNPFFHGLSRSQLNQSSTVNYLLPNHLLGHPCSAQNLPSNTVITYQTADGSYYILGVKQISWGKSRAIELSVYHAS</sequence>
<accession>A0A9E8NDY3</accession>
<dbReference type="RefSeq" id="WP_244824288.1">
    <property type="nucleotide sequence ID" value="NZ_CP112998.1"/>
</dbReference>
<evidence type="ECO:0000313" key="2">
    <source>
        <dbReference type="Proteomes" id="UP001164653"/>
    </source>
</evidence>
<dbReference type="KEGG" id="dpf:ON006_09685"/>
<dbReference type="Proteomes" id="UP001164653">
    <property type="component" value="Chromosome"/>
</dbReference>
<reference evidence="1" key="1">
    <citation type="submission" date="2022-11" db="EMBL/GenBank/DDBJ databases">
        <title>Dyadobacter pollutisoli sp. nov., isolated from plastic dumped soil.</title>
        <authorList>
            <person name="Kim J.M."/>
            <person name="Kim K.R."/>
            <person name="Lee J.K."/>
            <person name="Hao L."/>
            <person name="Jeon C.O."/>
        </authorList>
    </citation>
    <scope>NUCLEOTIDE SEQUENCE</scope>
    <source>
        <strain evidence="1">U1</strain>
    </source>
</reference>
<name>A0A9E8NDY3_9BACT</name>